<reference evidence="7 8" key="1">
    <citation type="journal article" date="2021" name="BMC Biol.">
        <title>Horizontally acquired antibacterial genes associated with adaptive radiation of ladybird beetles.</title>
        <authorList>
            <person name="Li H.S."/>
            <person name="Tang X.F."/>
            <person name="Huang Y.H."/>
            <person name="Xu Z.Y."/>
            <person name="Chen M.L."/>
            <person name="Du X.Y."/>
            <person name="Qiu B.Y."/>
            <person name="Chen P.T."/>
            <person name="Zhang W."/>
            <person name="Slipinski A."/>
            <person name="Escalona H.E."/>
            <person name="Waterhouse R.M."/>
            <person name="Zwick A."/>
            <person name="Pang H."/>
        </authorList>
    </citation>
    <scope>NUCLEOTIDE SEQUENCE [LARGE SCALE GENOMIC DNA]</scope>
    <source>
        <strain evidence="7">SYSU2018</strain>
    </source>
</reference>
<dbReference type="InterPro" id="IPR050401">
    <property type="entry name" value="Cyclic_nucleotide_synthase"/>
</dbReference>
<keyword evidence="8" id="KW-1185">Reference proteome</keyword>
<evidence type="ECO:0000313" key="8">
    <source>
        <dbReference type="Proteomes" id="UP001516400"/>
    </source>
</evidence>
<protein>
    <recommendedName>
        <fullName evidence="2">guanylate cyclase</fullName>
        <ecNumber evidence="2">4.6.1.2</ecNumber>
    </recommendedName>
</protein>
<dbReference type="SMART" id="SM00220">
    <property type="entry name" value="S_TKc"/>
    <property type="match status" value="1"/>
</dbReference>
<dbReference type="InterPro" id="IPR000719">
    <property type="entry name" value="Prot_kinase_dom"/>
</dbReference>
<dbReference type="AlphaFoldDB" id="A0ABD2MRB6"/>
<organism evidence="7 8">
    <name type="scientific">Cryptolaemus montrouzieri</name>
    <dbReference type="NCBI Taxonomy" id="559131"/>
    <lineage>
        <taxon>Eukaryota</taxon>
        <taxon>Metazoa</taxon>
        <taxon>Ecdysozoa</taxon>
        <taxon>Arthropoda</taxon>
        <taxon>Hexapoda</taxon>
        <taxon>Insecta</taxon>
        <taxon>Pterygota</taxon>
        <taxon>Neoptera</taxon>
        <taxon>Endopterygota</taxon>
        <taxon>Coleoptera</taxon>
        <taxon>Polyphaga</taxon>
        <taxon>Cucujiformia</taxon>
        <taxon>Coccinelloidea</taxon>
        <taxon>Coccinellidae</taxon>
        <taxon>Scymninae</taxon>
        <taxon>Scymnini</taxon>
        <taxon>Cryptolaemus</taxon>
    </lineage>
</organism>
<gene>
    <name evidence="7" type="ORF">HHI36_007750</name>
</gene>
<dbReference type="Pfam" id="PF07714">
    <property type="entry name" value="PK_Tyr_Ser-Thr"/>
    <property type="match status" value="1"/>
</dbReference>
<evidence type="ECO:0000256" key="2">
    <source>
        <dbReference type="ARBA" id="ARBA00012202"/>
    </source>
</evidence>
<evidence type="ECO:0000256" key="1">
    <source>
        <dbReference type="ARBA" id="ARBA00001436"/>
    </source>
</evidence>
<evidence type="ECO:0000259" key="6">
    <source>
        <dbReference type="PROSITE" id="PS50011"/>
    </source>
</evidence>
<dbReference type="EC" id="4.6.1.2" evidence="2"/>
<dbReference type="Proteomes" id="UP001516400">
    <property type="component" value="Unassembled WGS sequence"/>
</dbReference>
<keyword evidence="3" id="KW-0547">Nucleotide-binding</keyword>
<dbReference type="InterPro" id="IPR011009">
    <property type="entry name" value="Kinase-like_dom_sf"/>
</dbReference>
<dbReference type="GO" id="GO:0004383">
    <property type="term" value="F:guanylate cyclase activity"/>
    <property type="evidence" value="ECO:0007669"/>
    <property type="project" value="UniProtKB-EC"/>
</dbReference>
<dbReference type="Gene3D" id="1.10.510.10">
    <property type="entry name" value="Transferase(Phosphotransferase) domain 1"/>
    <property type="match status" value="1"/>
</dbReference>
<sequence>MIRDLRHDNLNAFIGACTDPPNICIITEYCTRGSLKDILDNEDVKLDNMFIASLVGDILRGVIYLHESSVRYHGALHTANCLVDSRWVVKLTDFGLREFKKGSIPQDCPINDPHKLKDKYHKLLYRAPEILRKENGLCLDNVEGSQKGDSYAFGIILYELHSRHGPFGNSNFSTMEILSKVKNCTLPPFR</sequence>
<evidence type="ECO:0000256" key="4">
    <source>
        <dbReference type="ARBA" id="ARBA00023239"/>
    </source>
</evidence>
<accession>A0ABD2MRB6</accession>
<comment type="catalytic activity">
    <reaction evidence="1">
        <text>GTP = 3',5'-cyclic GMP + diphosphate</text>
        <dbReference type="Rhea" id="RHEA:13665"/>
        <dbReference type="ChEBI" id="CHEBI:33019"/>
        <dbReference type="ChEBI" id="CHEBI:37565"/>
        <dbReference type="ChEBI" id="CHEBI:57746"/>
        <dbReference type="EC" id="4.6.1.2"/>
    </reaction>
</comment>
<proteinExistence type="predicted"/>
<name>A0ABD2MRB6_9CUCU</name>
<dbReference type="PANTHER" id="PTHR11920:SF335">
    <property type="entry name" value="GUANYLATE CYCLASE"/>
    <property type="match status" value="1"/>
</dbReference>
<dbReference type="InterPro" id="IPR001245">
    <property type="entry name" value="Ser-Thr/Tyr_kinase_cat_dom"/>
</dbReference>
<dbReference type="EMBL" id="JABFTP020000021">
    <property type="protein sequence ID" value="KAL3268646.1"/>
    <property type="molecule type" value="Genomic_DNA"/>
</dbReference>
<dbReference type="GO" id="GO:0000166">
    <property type="term" value="F:nucleotide binding"/>
    <property type="evidence" value="ECO:0007669"/>
    <property type="project" value="UniProtKB-KW"/>
</dbReference>
<evidence type="ECO:0000256" key="5">
    <source>
        <dbReference type="ARBA" id="ARBA00023293"/>
    </source>
</evidence>
<evidence type="ECO:0000256" key="3">
    <source>
        <dbReference type="ARBA" id="ARBA00022741"/>
    </source>
</evidence>
<keyword evidence="5" id="KW-0141">cGMP biosynthesis</keyword>
<comment type="caution">
    <text evidence="7">The sequence shown here is derived from an EMBL/GenBank/DDBJ whole genome shotgun (WGS) entry which is preliminary data.</text>
</comment>
<dbReference type="PANTHER" id="PTHR11920">
    <property type="entry name" value="GUANYLYL CYCLASE"/>
    <property type="match status" value="1"/>
</dbReference>
<dbReference type="SUPFAM" id="SSF56112">
    <property type="entry name" value="Protein kinase-like (PK-like)"/>
    <property type="match status" value="1"/>
</dbReference>
<feature type="domain" description="Protein kinase" evidence="6">
    <location>
        <begin position="1"/>
        <end position="190"/>
    </location>
</feature>
<keyword evidence="4" id="KW-0456">Lyase</keyword>
<evidence type="ECO:0000313" key="7">
    <source>
        <dbReference type="EMBL" id="KAL3268646.1"/>
    </source>
</evidence>
<dbReference type="PROSITE" id="PS50011">
    <property type="entry name" value="PROTEIN_KINASE_DOM"/>
    <property type="match status" value="1"/>
</dbReference>